<evidence type="ECO:0000313" key="12">
    <source>
        <dbReference type="EMBL" id="CAG9792945.1"/>
    </source>
</evidence>
<feature type="disulfide bond" evidence="8">
    <location>
        <begin position="466"/>
        <end position="481"/>
    </location>
</feature>
<feature type="domain" description="Pacifastin" evidence="11">
    <location>
        <begin position="410"/>
        <end position="445"/>
    </location>
</feature>
<keyword evidence="4 8" id="KW-0722">Serine protease inhibitor</keyword>
<dbReference type="PROSITE" id="PS51446">
    <property type="entry name" value="PACIFASTIN"/>
    <property type="match status" value="8"/>
</dbReference>
<sequence>MKWMIVTGLLATLLRHGGGSAIRCSPEKDASCSTGSAKEVSAPPAVVSQTADSSAPQVECEAGSEWESNCHYCRCSDTGVAECLRQETCGDGVFEEPLQCKPNSTFVRDCNTCICLENGLALCTLEFCRRSSITKKPELPAGKDCAPGTTWTNKCGECRCSDAGYGQCDSAECKGKEHEMRCAPNSVWKNDCNTCWCISNGRPVCTLIECDTSTNFNFDKVKYANNDDKQFSDMIKQSSRNNTKDVICVANRMFIKDCNTCWCNDDGTSYFCTRKVCVPELPDEPIIEEENPEELRIIEKECRPDEVFELDCNMCRCNRDGKSFSCTRRACIDQDDLKNLTSLSRRVRAVQEAAKNCQPGQEFRLDCNKCLCDNEGQDFSCTRMDCNAVNNNNNGGGRSKRGTSDLEKISSECSPGSVFERDCNTCRCTTDGHHAMCTNKRCTSEVKPNTADSDVHSSEADPGFRCDPGEQFKRDCKDCTCSADGKSYFCTLHLCDDDISAPSV</sequence>
<feature type="domain" description="Pacifastin" evidence="11">
    <location>
        <begin position="97"/>
        <end position="131"/>
    </location>
</feature>
<feature type="chain" id="PRO_5040176329" evidence="9">
    <location>
        <begin position="22"/>
        <end position="504"/>
    </location>
</feature>
<feature type="domain" description="Pacifastin" evidence="11">
    <location>
        <begin position="245"/>
        <end position="280"/>
    </location>
</feature>
<evidence type="ECO:0000256" key="2">
    <source>
        <dbReference type="ARBA" id="ARBA00022525"/>
    </source>
</evidence>
<feature type="site" description="Reactive bond" evidence="8">
    <location>
        <begin position="274"/>
        <end position="275"/>
    </location>
</feature>
<evidence type="ECO:0000259" key="10">
    <source>
        <dbReference type="PROSITE" id="PS50287"/>
    </source>
</evidence>
<dbReference type="SUPFAM" id="SSF57283">
    <property type="entry name" value="PMP inhibitors"/>
    <property type="match status" value="7"/>
</dbReference>
<dbReference type="EMBL" id="OU893336">
    <property type="protein sequence ID" value="CAG9792945.1"/>
    <property type="molecule type" value="Genomic_DNA"/>
</dbReference>
<protein>
    <submittedName>
        <fullName evidence="12">Uncharacterized protein</fullName>
    </submittedName>
</protein>
<evidence type="ECO:0000256" key="1">
    <source>
        <dbReference type="ARBA" id="ARBA00004613"/>
    </source>
</evidence>
<keyword evidence="2" id="KW-0964">Secreted</keyword>
<comment type="subcellular location">
    <subcellularLocation>
        <location evidence="1">Secreted</location>
    </subcellularLocation>
</comment>
<proteinExistence type="inferred from homology"/>
<evidence type="ECO:0000256" key="7">
    <source>
        <dbReference type="PROSITE-ProRule" id="PRU00196"/>
    </source>
</evidence>
<evidence type="ECO:0000313" key="13">
    <source>
        <dbReference type="Proteomes" id="UP001153714"/>
    </source>
</evidence>
<feature type="disulfide bond" evidence="8">
    <location>
        <begin position="248"/>
        <end position="263"/>
    </location>
</feature>
<feature type="disulfide bond" evidence="8">
    <location>
        <begin position="110"/>
        <end position="128"/>
    </location>
</feature>
<feature type="domain" description="Pacifastin" evidence="11">
    <location>
        <begin position="299"/>
        <end position="334"/>
    </location>
</feature>
<feature type="disulfide bond" evidence="8">
    <location>
        <begin position="192"/>
        <end position="210"/>
    </location>
</feature>
<feature type="domain" description="SRCR" evidence="10">
    <location>
        <begin position="158"/>
        <end position="273"/>
    </location>
</feature>
<dbReference type="AlphaFoldDB" id="A0A9N9WID7"/>
<comment type="similarity">
    <text evidence="6 8">Belongs to the protease inhibitor I19 family.</text>
</comment>
<dbReference type="Proteomes" id="UP001153714">
    <property type="component" value="Chromosome 5"/>
</dbReference>
<dbReference type="PROSITE" id="PS50287">
    <property type="entry name" value="SRCR_2"/>
    <property type="match status" value="1"/>
</dbReference>
<dbReference type="InterPro" id="IPR008037">
    <property type="entry name" value="Pacifastin_dom"/>
</dbReference>
<name>A0A9N9WID7_9NEOP</name>
<feature type="disulfide bond" evidence="8">
    <location>
        <begin position="155"/>
        <end position="173"/>
    </location>
</feature>
<reference evidence="12" key="2">
    <citation type="submission" date="2022-10" db="EMBL/GenBank/DDBJ databases">
        <authorList>
            <consortium name="ENA_rothamsted_submissions"/>
            <consortium name="culmorum"/>
            <person name="King R."/>
        </authorList>
    </citation>
    <scope>NUCLEOTIDE SEQUENCE</scope>
</reference>
<feature type="domain" description="Pacifastin" evidence="11">
    <location>
        <begin position="354"/>
        <end position="389"/>
    </location>
</feature>
<feature type="disulfide bond" evidence="8">
    <location>
        <begin position="357"/>
        <end position="372"/>
    </location>
</feature>
<feature type="disulfide bond" evidence="8">
    <location>
        <begin position="413"/>
        <end position="428"/>
    </location>
</feature>
<feature type="disulfide bond" evidence="8">
    <location>
        <begin position="182"/>
        <end position="197"/>
    </location>
</feature>
<feature type="signal peptide" evidence="9">
    <location>
        <begin position="1"/>
        <end position="21"/>
    </location>
</feature>
<feature type="site" description="Reactive bond" evidence="8">
    <location>
        <begin position="439"/>
        <end position="440"/>
    </location>
</feature>
<feature type="disulfide bond" evidence="7">
    <location>
        <begin position="248"/>
        <end position="258"/>
    </location>
</feature>
<gene>
    <name evidence="12" type="ORF">DIATSA_LOCUS10427</name>
</gene>
<feature type="disulfide bond" evidence="8">
    <location>
        <begin position="158"/>
        <end position="168"/>
    </location>
</feature>
<reference evidence="12" key="1">
    <citation type="submission" date="2021-12" db="EMBL/GenBank/DDBJ databases">
        <authorList>
            <person name="King R."/>
        </authorList>
    </citation>
    <scope>NUCLEOTIDE SEQUENCE</scope>
</reference>
<dbReference type="GO" id="GO:0005576">
    <property type="term" value="C:extracellular region"/>
    <property type="evidence" value="ECO:0007669"/>
    <property type="project" value="UniProtKB-SubCell"/>
</dbReference>
<dbReference type="Pfam" id="PF05375">
    <property type="entry name" value="Pacifastin_I"/>
    <property type="match status" value="7"/>
</dbReference>
<feature type="disulfide bond" evidence="8">
    <location>
        <begin position="100"/>
        <end position="115"/>
    </location>
</feature>
<keyword evidence="9" id="KW-0732">Signal</keyword>
<feature type="domain" description="Pacifastin" evidence="11">
    <location>
        <begin position="142"/>
        <end position="176"/>
    </location>
</feature>
<accession>A0A9N9WID7</accession>
<dbReference type="GO" id="GO:0016020">
    <property type="term" value="C:membrane"/>
    <property type="evidence" value="ECO:0007669"/>
    <property type="project" value="InterPro"/>
</dbReference>
<evidence type="ECO:0000256" key="6">
    <source>
        <dbReference type="ARBA" id="ARBA00029459"/>
    </source>
</evidence>
<keyword evidence="13" id="KW-1185">Reference proteome</keyword>
<dbReference type="InterPro" id="IPR036201">
    <property type="entry name" value="Pacifastin_dom_sf"/>
</dbReference>
<evidence type="ECO:0000256" key="5">
    <source>
        <dbReference type="ARBA" id="ARBA00023157"/>
    </source>
</evidence>
<feature type="domain" description="Pacifastin" evidence="11">
    <location>
        <begin position="463"/>
        <end position="498"/>
    </location>
</feature>
<keyword evidence="3 8" id="KW-0646">Protease inhibitor</keyword>
<evidence type="ECO:0000256" key="3">
    <source>
        <dbReference type="ARBA" id="ARBA00022690"/>
    </source>
</evidence>
<feature type="disulfide bond" evidence="8">
    <location>
        <begin position="302"/>
        <end position="317"/>
    </location>
</feature>
<evidence type="ECO:0000256" key="4">
    <source>
        <dbReference type="ARBA" id="ARBA00022900"/>
    </source>
</evidence>
<organism evidence="12 13">
    <name type="scientific">Diatraea saccharalis</name>
    <name type="common">sugarcane borer</name>
    <dbReference type="NCBI Taxonomy" id="40085"/>
    <lineage>
        <taxon>Eukaryota</taxon>
        <taxon>Metazoa</taxon>
        <taxon>Ecdysozoa</taxon>
        <taxon>Arthropoda</taxon>
        <taxon>Hexapoda</taxon>
        <taxon>Insecta</taxon>
        <taxon>Pterygota</taxon>
        <taxon>Neoptera</taxon>
        <taxon>Endopterygota</taxon>
        <taxon>Lepidoptera</taxon>
        <taxon>Glossata</taxon>
        <taxon>Ditrysia</taxon>
        <taxon>Pyraloidea</taxon>
        <taxon>Crambidae</taxon>
        <taxon>Crambinae</taxon>
        <taxon>Diatraea</taxon>
    </lineage>
</organism>
<feature type="domain" description="Pacifastin" evidence="11">
    <location>
        <begin position="179"/>
        <end position="213"/>
    </location>
</feature>
<evidence type="ECO:0000256" key="9">
    <source>
        <dbReference type="SAM" id="SignalP"/>
    </source>
</evidence>
<feature type="disulfide bond" evidence="8">
    <location>
        <begin position="195"/>
        <end position="205"/>
    </location>
</feature>
<evidence type="ECO:0000256" key="8">
    <source>
        <dbReference type="PROSITE-ProRule" id="PRU00776"/>
    </source>
</evidence>
<dbReference type="InterPro" id="IPR001190">
    <property type="entry name" value="SRCR"/>
</dbReference>
<comment type="caution">
    <text evidence="7">Lacks conserved residue(s) required for the propagation of feature annotation.</text>
</comment>
<dbReference type="OrthoDB" id="10026631at2759"/>
<evidence type="ECO:0000259" key="11">
    <source>
        <dbReference type="PROSITE" id="PS51446"/>
    </source>
</evidence>
<dbReference type="GO" id="GO:0004867">
    <property type="term" value="F:serine-type endopeptidase inhibitor activity"/>
    <property type="evidence" value="ECO:0007669"/>
    <property type="project" value="UniProtKB-UniRule"/>
</dbReference>
<feature type="disulfide bond" evidence="8">
    <location>
        <begin position="113"/>
        <end position="123"/>
    </location>
</feature>
<feature type="disulfide bond" evidence="8">
    <location>
        <begin position="145"/>
        <end position="160"/>
    </location>
</feature>
<keyword evidence="5 7" id="KW-1015">Disulfide bond</keyword>